<evidence type="ECO:0000313" key="2">
    <source>
        <dbReference type="EMBL" id="CAE0374227.1"/>
    </source>
</evidence>
<reference evidence="2" key="1">
    <citation type="submission" date="2021-01" db="EMBL/GenBank/DDBJ databases">
        <authorList>
            <person name="Corre E."/>
            <person name="Pelletier E."/>
            <person name="Niang G."/>
            <person name="Scheremetjew M."/>
            <person name="Finn R."/>
            <person name="Kale V."/>
            <person name="Holt S."/>
            <person name="Cochrane G."/>
            <person name="Meng A."/>
            <person name="Brown T."/>
            <person name="Cohen L."/>
        </authorList>
    </citation>
    <scope>NUCLEOTIDE SEQUENCE</scope>
    <source>
        <strain evidence="2">CCMP1510</strain>
    </source>
</reference>
<dbReference type="SMART" id="SM00507">
    <property type="entry name" value="HNHc"/>
    <property type="match status" value="1"/>
</dbReference>
<organism evidence="2">
    <name type="scientific">Aureoumbra lagunensis</name>
    <dbReference type="NCBI Taxonomy" id="44058"/>
    <lineage>
        <taxon>Eukaryota</taxon>
        <taxon>Sar</taxon>
        <taxon>Stramenopiles</taxon>
        <taxon>Ochrophyta</taxon>
        <taxon>Pelagophyceae</taxon>
        <taxon>Pelagomonadales</taxon>
        <taxon>Aureoumbra</taxon>
    </lineage>
</organism>
<dbReference type="InterPro" id="IPR052892">
    <property type="entry name" value="NA-targeting_endonuclease"/>
</dbReference>
<dbReference type="Pfam" id="PF14279">
    <property type="entry name" value="HNH_5"/>
    <property type="match status" value="1"/>
</dbReference>
<dbReference type="EMBL" id="HBIJ01022915">
    <property type="protein sequence ID" value="CAE0374227.1"/>
    <property type="molecule type" value="Transcribed_RNA"/>
</dbReference>
<name>A0A7S3K3Z1_9STRA</name>
<proteinExistence type="predicted"/>
<dbReference type="PANTHER" id="PTHR33877:SF2">
    <property type="entry name" value="OS07G0170200 PROTEIN"/>
    <property type="match status" value="1"/>
</dbReference>
<evidence type="ECO:0000259" key="1">
    <source>
        <dbReference type="SMART" id="SM00507"/>
    </source>
</evidence>
<dbReference type="PANTHER" id="PTHR33877">
    <property type="entry name" value="SLL1193 PROTEIN"/>
    <property type="match status" value="1"/>
</dbReference>
<gene>
    <name evidence="2" type="ORF">ALAG00032_LOCUS15030</name>
</gene>
<dbReference type="InterPro" id="IPR029471">
    <property type="entry name" value="HNH_5"/>
</dbReference>
<feature type="domain" description="HNH nuclease" evidence="1">
    <location>
        <begin position="130"/>
        <end position="181"/>
    </location>
</feature>
<dbReference type="CDD" id="cd00085">
    <property type="entry name" value="HNHc"/>
    <property type="match status" value="1"/>
</dbReference>
<dbReference type="Gene3D" id="1.10.30.50">
    <property type="match status" value="1"/>
</dbReference>
<accession>A0A7S3K3Z1</accession>
<dbReference type="InterPro" id="IPR003615">
    <property type="entry name" value="HNH_nuc"/>
</dbReference>
<dbReference type="AlphaFoldDB" id="A0A7S3K3Z1"/>
<sequence>MGPYALICFVLLDTTESFRNFQFAKNAKRMFHLSVRATRLPQYETLSQAQRLQTLDRLPVLVLNRDYAPLSYMPLSTWPWQDAIKAVWQDRVDVLNNYEYYVRSARYEMLLPAVVVLKQYEPRLVSTPRLSKRLLYLRDDGRCQYCNTKSMDLTLDHVLPRSKGGKSDWDNVVLACRSCNAKKRNFTPNQLKSIGMNLRRLPQRPSPFQLENAAKRKLLHRINTRGGLAHESWATYLQEHL</sequence>
<protein>
    <recommendedName>
        <fullName evidence="1">HNH nuclease domain-containing protein</fullName>
    </recommendedName>
</protein>